<feature type="domain" description="ArsA HSP20-like" evidence="4">
    <location>
        <begin position="291"/>
        <end position="356"/>
    </location>
</feature>
<dbReference type="InterPro" id="IPR025723">
    <property type="entry name" value="ArsA/GET3_ATPase-like"/>
</dbReference>
<dbReference type="Proteomes" id="UP000198863">
    <property type="component" value="Unassembled WGS sequence"/>
</dbReference>
<feature type="domain" description="ArsA/GET3 Anion-transporting ATPase-like" evidence="3">
    <location>
        <begin position="1"/>
        <end position="53"/>
    </location>
</feature>
<dbReference type="AlphaFoldDB" id="A0A1G7V528"/>
<dbReference type="SUPFAM" id="SSF52540">
    <property type="entry name" value="P-loop containing nucleoside triphosphate hydrolases"/>
    <property type="match status" value="1"/>
</dbReference>
<keyword evidence="2" id="KW-0732">Signal</keyword>
<sequence length="375" mass="37241">MRTLLVTGPGGAGSSTVAAATALALAATGQRVVLLGASAPAIDGLADAVDVRVVQAGPALEAAWAGHADALAALVPVLTLPPASSTVPPPGAGQVALLTELGRAAGTADVVVVDAGPLPQALELLALPGATRWWLAQLAPPRLRVLASVRALTGKGRGGAVDAALAAVGALETALDRVPDRVEVHLVVAPDDRAVPAVRRAAAAAGLLGQPLGTVTLARVLPAGTGEWAEARAAAQDRVRAGLAGTGFAVRELAEAPVPPSDVAALGALGAAPADEVPEPVPVPTARREGAGWVLPVPLPGAGRGEVELTRWGDELVVGLAGLRRSLPLDALLRRCTVTGASVQHPGTPDAVLAVAFAPDPAQWPADLLAAEAAR</sequence>
<dbReference type="InterPro" id="IPR040612">
    <property type="entry name" value="ArsA_HSP20-like"/>
</dbReference>
<dbReference type="RefSeq" id="WP_091064153.1">
    <property type="nucleotide sequence ID" value="NZ_FNCF01000004.1"/>
</dbReference>
<dbReference type="Pfam" id="PF17886">
    <property type="entry name" value="ArsA_HSP20"/>
    <property type="match status" value="1"/>
</dbReference>
<accession>A0A1G7V528</accession>
<dbReference type="Pfam" id="PF02374">
    <property type="entry name" value="ArsA_ATPase"/>
    <property type="match status" value="1"/>
</dbReference>
<comment type="similarity">
    <text evidence="1">Belongs to the arsA ATPase family.</text>
</comment>
<evidence type="ECO:0000256" key="1">
    <source>
        <dbReference type="ARBA" id="ARBA00011040"/>
    </source>
</evidence>
<dbReference type="Gene3D" id="3.40.50.300">
    <property type="entry name" value="P-loop containing nucleotide triphosphate hydrolases"/>
    <property type="match status" value="1"/>
</dbReference>
<evidence type="ECO:0000313" key="6">
    <source>
        <dbReference type="Proteomes" id="UP000198863"/>
    </source>
</evidence>
<protein>
    <submittedName>
        <fullName evidence="5">Arsenite-transporting ATPase</fullName>
    </submittedName>
</protein>
<evidence type="ECO:0000256" key="2">
    <source>
        <dbReference type="SAM" id="SignalP"/>
    </source>
</evidence>
<evidence type="ECO:0000259" key="4">
    <source>
        <dbReference type="Pfam" id="PF17886"/>
    </source>
</evidence>
<dbReference type="OrthoDB" id="9780677at2"/>
<dbReference type="Gene3D" id="2.60.40.790">
    <property type="match status" value="1"/>
</dbReference>
<organism evidence="5 6">
    <name type="scientific">Klenkia brasiliensis</name>
    <dbReference type="NCBI Taxonomy" id="333142"/>
    <lineage>
        <taxon>Bacteria</taxon>
        <taxon>Bacillati</taxon>
        <taxon>Actinomycetota</taxon>
        <taxon>Actinomycetes</taxon>
        <taxon>Geodermatophilales</taxon>
        <taxon>Geodermatophilaceae</taxon>
        <taxon>Klenkia</taxon>
    </lineage>
</organism>
<feature type="signal peptide" evidence="2">
    <location>
        <begin position="1"/>
        <end position="19"/>
    </location>
</feature>
<dbReference type="InterPro" id="IPR027417">
    <property type="entry name" value="P-loop_NTPase"/>
</dbReference>
<feature type="chain" id="PRO_5011466561" evidence="2">
    <location>
        <begin position="20"/>
        <end position="375"/>
    </location>
</feature>
<dbReference type="InterPro" id="IPR008978">
    <property type="entry name" value="HSP20-like_chaperone"/>
</dbReference>
<proteinExistence type="inferred from homology"/>
<evidence type="ECO:0000313" key="5">
    <source>
        <dbReference type="EMBL" id="SDG54912.1"/>
    </source>
</evidence>
<keyword evidence="6" id="KW-1185">Reference proteome</keyword>
<evidence type="ECO:0000259" key="3">
    <source>
        <dbReference type="Pfam" id="PF02374"/>
    </source>
</evidence>
<dbReference type="EMBL" id="FNCF01000004">
    <property type="protein sequence ID" value="SDG54912.1"/>
    <property type="molecule type" value="Genomic_DNA"/>
</dbReference>
<gene>
    <name evidence="5" type="ORF">SAMN05660324_2921</name>
</gene>
<name>A0A1G7V528_9ACTN</name>
<reference evidence="6" key="1">
    <citation type="submission" date="2016-10" db="EMBL/GenBank/DDBJ databases">
        <authorList>
            <person name="Varghese N."/>
            <person name="Submissions S."/>
        </authorList>
    </citation>
    <scope>NUCLEOTIDE SEQUENCE [LARGE SCALE GENOMIC DNA]</scope>
    <source>
        <strain evidence="6">DSM 44526</strain>
    </source>
</reference>